<evidence type="ECO:0000313" key="1">
    <source>
        <dbReference type="EMBL" id="MBB4772439.1"/>
    </source>
</evidence>
<gene>
    <name evidence="1" type="ORF">F4557_000857</name>
</gene>
<dbReference type="AlphaFoldDB" id="A0A7W7I8N6"/>
<name>A0A7W7I8N6_9ACTN</name>
<dbReference type="Proteomes" id="UP000549343">
    <property type="component" value="Unassembled WGS sequence"/>
</dbReference>
<dbReference type="EMBL" id="JACHMV010000001">
    <property type="protein sequence ID" value="MBB4772439.1"/>
    <property type="molecule type" value="Genomic_DNA"/>
</dbReference>
<accession>A0A7W7I8N6</accession>
<evidence type="ECO:0000313" key="2">
    <source>
        <dbReference type="Proteomes" id="UP000549343"/>
    </source>
</evidence>
<protein>
    <submittedName>
        <fullName evidence="1">Uncharacterized protein</fullName>
    </submittedName>
</protein>
<proteinExistence type="predicted"/>
<dbReference type="RefSeq" id="WP_184879873.1">
    <property type="nucleotide sequence ID" value="NZ_BAAAHD010000002.1"/>
</dbReference>
<reference evidence="1 2" key="1">
    <citation type="submission" date="2020-08" db="EMBL/GenBank/DDBJ databases">
        <title>Sequencing the genomes of 1000 actinobacteria strains.</title>
        <authorList>
            <person name="Klenk H.-P."/>
        </authorList>
    </citation>
    <scope>NUCLEOTIDE SEQUENCE [LARGE SCALE GENOMIC DNA]</scope>
    <source>
        <strain evidence="1 2">DSM 44772</strain>
    </source>
</reference>
<sequence>MIASKPDTLRHVFIRPADDTGVGGRWVAPGLEPVWDEPCRGHAVDRRAIPFRRPDRRNRHVVWGTDDLDVIVISRRGTGPGTRWRRTPDLPQLGLCGFQIGSDLGSDVSAAGGPVDGPTDHHIELSVGLGSL</sequence>
<organism evidence="1 2">
    <name type="scientific">Actinomadura livida</name>
    <dbReference type="NCBI Taxonomy" id="79909"/>
    <lineage>
        <taxon>Bacteria</taxon>
        <taxon>Bacillati</taxon>
        <taxon>Actinomycetota</taxon>
        <taxon>Actinomycetes</taxon>
        <taxon>Streptosporangiales</taxon>
        <taxon>Thermomonosporaceae</taxon>
        <taxon>Actinomadura</taxon>
    </lineage>
</organism>
<comment type="caution">
    <text evidence="1">The sequence shown here is derived from an EMBL/GenBank/DDBJ whole genome shotgun (WGS) entry which is preliminary data.</text>
</comment>